<evidence type="ECO:0000313" key="3">
    <source>
        <dbReference type="Proteomes" id="UP000595332"/>
    </source>
</evidence>
<dbReference type="KEGG" id="njp:NEJAP_1407"/>
<dbReference type="Proteomes" id="UP000595332">
    <property type="component" value="Chromosome"/>
</dbReference>
<keyword evidence="1" id="KW-0472">Membrane</keyword>
<dbReference type="EMBL" id="AP014546">
    <property type="protein sequence ID" value="BBB29359.1"/>
    <property type="molecule type" value="Genomic_DNA"/>
</dbReference>
<protein>
    <submittedName>
        <fullName evidence="2">Uncharacterized protein</fullName>
    </submittedName>
</protein>
<keyword evidence="3" id="KW-1185">Reference proteome</keyword>
<name>A0A7R6P8U7_9GAMM</name>
<sequence length="70" mass="8033">MQSRIGSAVEAIQNIIVGYTVNMLANFVIFPFFGWDLSLQQNLALGVIYTAISFVRSYAIRRFNNWNLMQ</sequence>
<dbReference type="Pfam" id="PF23858">
    <property type="entry name" value="DUF7220"/>
    <property type="match status" value="1"/>
</dbReference>
<evidence type="ECO:0000313" key="2">
    <source>
        <dbReference type="EMBL" id="BBB29359.1"/>
    </source>
</evidence>
<organism evidence="2 3">
    <name type="scientific">Neptunomonas japonica JAMM 1380</name>
    <dbReference type="NCBI Taxonomy" id="1441457"/>
    <lineage>
        <taxon>Bacteria</taxon>
        <taxon>Pseudomonadati</taxon>
        <taxon>Pseudomonadota</taxon>
        <taxon>Gammaproteobacteria</taxon>
        <taxon>Oceanospirillales</taxon>
        <taxon>Oceanospirillaceae</taxon>
        <taxon>Neptunomonas</taxon>
    </lineage>
</organism>
<keyword evidence="1" id="KW-0812">Transmembrane</keyword>
<feature type="transmembrane region" description="Helical" evidence="1">
    <location>
        <begin position="39"/>
        <end position="59"/>
    </location>
</feature>
<evidence type="ECO:0000256" key="1">
    <source>
        <dbReference type="SAM" id="Phobius"/>
    </source>
</evidence>
<dbReference type="AlphaFoldDB" id="A0A7R6P8U7"/>
<dbReference type="InterPro" id="IPR055644">
    <property type="entry name" value="DUF7220"/>
</dbReference>
<gene>
    <name evidence="2" type="ORF">NEJAP_1407</name>
</gene>
<dbReference type="RefSeq" id="WP_201349969.1">
    <property type="nucleotide sequence ID" value="NZ_AP014546.1"/>
</dbReference>
<reference evidence="2 3" key="1">
    <citation type="journal article" date="2008" name="Int. J. Syst. Evol. Microbiol.">
        <title>Neptunomonas japonica sp. nov., an Osedax japonicus symbiont-like bacterium isolated from sediment adjacent to sperm whale carcasses off Kagoshima, Japan.</title>
        <authorList>
            <person name="Miyazaki M."/>
            <person name="Nogi Y."/>
            <person name="Fujiwara Y."/>
            <person name="Kawato M."/>
            <person name="Kubokawa K."/>
            <person name="Horikoshi K."/>
        </authorList>
    </citation>
    <scope>NUCLEOTIDE SEQUENCE [LARGE SCALE GENOMIC DNA]</scope>
    <source>
        <strain evidence="2 3">JAMM 1380</strain>
    </source>
</reference>
<accession>A0A7R6P8U7</accession>
<proteinExistence type="predicted"/>
<keyword evidence="1" id="KW-1133">Transmembrane helix</keyword>
<feature type="transmembrane region" description="Helical" evidence="1">
    <location>
        <begin position="12"/>
        <end position="33"/>
    </location>
</feature>